<sequence length="141" mass="14948">MKQSKTIKSYLVLSGLLLSFIGVSSLVMPVEMKATGGIDLSGGNVNALNEARAYSALLFALGLTTITGAFNSKLSYLSTLIPTVVFLSIGSGRLISILSDGMPVESVIKATVLEFILGFVGFYLFQKKKVEANQPSFSSSI</sequence>
<evidence type="ECO:0000313" key="2">
    <source>
        <dbReference type="EMBL" id="NME68582.1"/>
    </source>
</evidence>
<feature type="transmembrane region" description="Helical" evidence="1">
    <location>
        <begin position="53"/>
        <end position="70"/>
    </location>
</feature>
<evidence type="ECO:0000256" key="1">
    <source>
        <dbReference type="SAM" id="Phobius"/>
    </source>
</evidence>
<reference evidence="2 3" key="1">
    <citation type="submission" date="2020-04" db="EMBL/GenBank/DDBJ databases">
        <title>Flammeovirga sp. SR4, a novel species isolated from seawater.</title>
        <authorList>
            <person name="Wang X."/>
        </authorList>
    </citation>
    <scope>NUCLEOTIDE SEQUENCE [LARGE SCALE GENOMIC DNA]</scope>
    <source>
        <strain evidence="2 3">ATCC 23126</strain>
    </source>
</reference>
<keyword evidence="1" id="KW-0472">Membrane</keyword>
<dbReference type="Proteomes" id="UP000576082">
    <property type="component" value="Unassembled WGS sequence"/>
</dbReference>
<organism evidence="2 3">
    <name type="scientific">Flammeovirga aprica JL-4</name>
    <dbReference type="NCBI Taxonomy" id="694437"/>
    <lineage>
        <taxon>Bacteria</taxon>
        <taxon>Pseudomonadati</taxon>
        <taxon>Bacteroidota</taxon>
        <taxon>Cytophagia</taxon>
        <taxon>Cytophagales</taxon>
        <taxon>Flammeovirgaceae</taxon>
        <taxon>Flammeovirga</taxon>
    </lineage>
</organism>
<proteinExistence type="predicted"/>
<keyword evidence="3" id="KW-1185">Reference proteome</keyword>
<feature type="transmembrane region" description="Helical" evidence="1">
    <location>
        <begin position="77"/>
        <end position="95"/>
    </location>
</feature>
<accession>A0A7X9RU51</accession>
<feature type="transmembrane region" description="Helical" evidence="1">
    <location>
        <begin position="107"/>
        <end position="125"/>
    </location>
</feature>
<keyword evidence="1" id="KW-0812">Transmembrane</keyword>
<dbReference type="RefSeq" id="WP_169656881.1">
    <property type="nucleotide sequence ID" value="NZ_JABANE010000025.1"/>
</dbReference>
<dbReference type="AlphaFoldDB" id="A0A7X9RU51"/>
<gene>
    <name evidence="2" type="ORF">HHU12_11480</name>
</gene>
<protein>
    <submittedName>
        <fullName evidence="2">DUF4345 domain-containing protein</fullName>
    </submittedName>
</protein>
<evidence type="ECO:0000313" key="3">
    <source>
        <dbReference type="Proteomes" id="UP000576082"/>
    </source>
</evidence>
<comment type="caution">
    <text evidence="2">The sequence shown here is derived from an EMBL/GenBank/DDBJ whole genome shotgun (WGS) entry which is preliminary data.</text>
</comment>
<name>A0A7X9RU51_9BACT</name>
<dbReference type="EMBL" id="JABANE010000025">
    <property type="protein sequence ID" value="NME68582.1"/>
    <property type="molecule type" value="Genomic_DNA"/>
</dbReference>
<dbReference type="InterPro" id="IPR025597">
    <property type="entry name" value="DUF4345"/>
</dbReference>
<keyword evidence="1" id="KW-1133">Transmembrane helix</keyword>
<dbReference type="Pfam" id="PF14248">
    <property type="entry name" value="DUF4345"/>
    <property type="match status" value="1"/>
</dbReference>